<proteinExistence type="predicted"/>
<dbReference type="OrthoDB" id="3510at2759"/>
<evidence type="ECO:0000313" key="2">
    <source>
        <dbReference type="Proteomes" id="UP000275267"/>
    </source>
</evidence>
<gene>
    <name evidence="1" type="ORF">C2845_PM02G13140</name>
</gene>
<sequence>MAAGCSLMLAASPSPLALARERASWQLSCEQAPVERPVSPVPLLPSEDWWAFDTTAVRPSDVLLIFGPAASSPRFPSSAVYWLYYVGSTDGRFGSAFPAADAPAPPGLAISINQDGRNWTHIVGDHHTGALLGFGEEPRGWEARCIAAAMVVRHPDGNLRM</sequence>
<protein>
    <submittedName>
        <fullName evidence="1">Uncharacterized protein</fullName>
    </submittedName>
</protein>
<comment type="caution">
    <text evidence="1">The sequence shown here is derived from an EMBL/GenBank/DDBJ whole genome shotgun (WGS) entry which is preliminary data.</text>
</comment>
<dbReference type="STRING" id="4540.A0A3L6SDA2"/>
<reference evidence="2" key="1">
    <citation type="journal article" date="2019" name="Nat. Commun.">
        <title>The genome of broomcorn millet.</title>
        <authorList>
            <person name="Zou C."/>
            <person name="Miki D."/>
            <person name="Li D."/>
            <person name="Tang Q."/>
            <person name="Xiao L."/>
            <person name="Rajput S."/>
            <person name="Deng P."/>
            <person name="Jia W."/>
            <person name="Huang R."/>
            <person name="Zhang M."/>
            <person name="Sun Y."/>
            <person name="Hu J."/>
            <person name="Fu X."/>
            <person name="Schnable P.S."/>
            <person name="Li F."/>
            <person name="Zhang H."/>
            <person name="Feng B."/>
            <person name="Zhu X."/>
            <person name="Liu R."/>
            <person name="Schnable J.C."/>
            <person name="Zhu J.-K."/>
            <person name="Zhang H."/>
        </authorList>
    </citation>
    <scope>NUCLEOTIDE SEQUENCE [LARGE SCALE GENOMIC DNA]</scope>
</reference>
<keyword evidence="2" id="KW-1185">Reference proteome</keyword>
<dbReference type="Proteomes" id="UP000275267">
    <property type="component" value="Unassembled WGS sequence"/>
</dbReference>
<organism evidence="1 2">
    <name type="scientific">Panicum miliaceum</name>
    <name type="common">Proso millet</name>
    <name type="synonym">Broomcorn millet</name>
    <dbReference type="NCBI Taxonomy" id="4540"/>
    <lineage>
        <taxon>Eukaryota</taxon>
        <taxon>Viridiplantae</taxon>
        <taxon>Streptophyta</taxon>
        <taxon>Embryophyta</taxon>
        <taxon>Tracheophyta</taxon>
        <taxon>Spermatophyta</taxon>
        <taxon>Magnoliopsida</taxon>
        <taxon>Liliopsida</taxon>
        <taxon>Poales</taxon>
        <taxon>Poaceae</taxon>
        <taxon>PACMAD clade</taxon>
        <taxon>Panicoideae</taxon>
        <taxon>Panicodae</taxon>
        <taxon>Paniceae</taxon>
        <taxon>Panicinae</taxon>
        <taxon>Panicum</taxon>
        <taxon>Panicum sect. Panicum</taxon>
    </lineage>
</organism>
<dbReference type="PANTHER" id="PTHR35279">
    <property type="match status" value="1"/>
</dbReference>
<dbReference type="EMBL" id="PQIB02000005">
    <property type="protein sequence ID" value="RLN18971.1"/>
    <property type="molecule type" value="Genomic_DNA"/>
</dbReference>
<accession>A0A3L6SDA2</accession>
<dbReference type="PANTHER" id="PTHR35279:SF1">
    <property type="entry name" value="ARABINANASE_LEVANSUCRASE_INVERTASE"/>
    <property type="match status" value="1"/>
</dbReference>
<evidence type="ECO:0000313" key="1">
    <source>
        <dbReference type="EMBL" id="RLN18971.1"/>
    </source>
</evidence>
<dbReference type="AlphaFoldDB" id="A0A3L6SDA2"/>
<name>A0A3L6SDA2_PANMI</name>